<reference evidence="1" key="1">
    <citation type="journal article" date="2021" name="Proc. Natl. Acad. Sci. U.S.A.">
        <title>A Catalog of Tens of Thousands of Viruses from Human Metagenomes Reveals Hidden Associations with Chronic Diseases.</title>
        <authorList>
            <person name="Tisza M.J."/>
            <person name="Buck C.B."/>
        </authorList>
    </citation>
    <scope>NUCLEOTIDE SEQUENCE</scope>
    <source>
        <strain evidence="1">Ct4Z13</strain>
    </source>
</reference>
<proteinExistence type="predicted"/>
<name>A0A8S5SBL8_9CAUD</name>
<organism evidence="1">
    <name type="scientific">Siphoviridae sp. ct4Z13</name>
    <dbReference type="NCBI Taxonomy" id="2827778"/>
    <lineage>
        <taxon>Viruses</taxon>
        <taxon>Duplodnaviria</taxon>
        <taxon>Heunggongvirae</taxon>
        <taxon>Uroviricota</taxon>
        <taxon>Caudoviricetes</taxon>
    </lineage>
</organism>
<protein>
    <submittedName>
        <fullName evidence="1">Uncharacterized protein</fullName>
    </submittedName>
</protein>
<sequence length="73" mass="8595">MTAQEMFEELGYTSLTKNYIKGELKTIVYKNEVSKDWIKFYADKQQFIEMSGNGIFVHELKAINQQVKELGWL</sequence>
<evidence type="ECO:0000313" key="1">
    <source>
        <dbReference type="EMBL" id="DAF48320.1"/>
    </source>
</evidence>
<dbReference type="EMBL" id="BK032566">
    <property type="protein sequence ID" value="DAF48320.1"/>
    <property type="molecule type" value="Genomic_DNA"/>
</dbReference>
<accession>A0A8S5SBL8</accession>